<dbReference type="GO" id="GO:0045211">
    <property type="term" value="C:postsynaptic membrane"/>
    <property type="evidence" value="ECO:0007669"/>
    <property type="project" value="TreeGrafter"/>
</dbReference>
<dbReference type="Proteomes" id="UP000243006">
    <property type="component" value="Unassembled WGS sequence"/>
</dbReference>
<dbReference type="GO" id="GO:0019901">
    <property type="term" value="F:protein kinase binding"/>
    <property type="evidence" value="ECO:0007669"/>
    <property type="project" value="TreeGrafter"/>
</dbReference>
<dbReference type="GO" id="GO:0043113">
    <property type="term" value="P:receptor clustering"/>
    <property type="evidence" value="ECO:0007669"/>
    <property type="project" value="TreeGrafter"/>
</dbReference>
<dbReference type="GO" id="GO:0045197">
    <property type="term" value="P:establishment or maintenance of epithelial cell apical/basal polarity"/>
    <property type="evidence" value="ECO:0007669"/>
    <property type="project" value="TreeGrafter"/>
</dbReference>
<dbReference type="InterPro" id="IPR032675">
    <property type="entry name" value="LRR_dom_sf"/>
</dbReference>
<comment type="caution">
    <text evidence="1">The sequence shown here is derived from an EMBL/GenBank/DDBJ whole genome shotgun (WGS) entry which is preliminary data.</text>
</comment>
<reference evidence="1 2" key="1">
    <citation type="submission" date="2015-04" db="EMBL/GenBank/DDBJ databases">
        <title>Draft genome of the roundworm Trichinella nativa.</title>
        <authorList>
            <person name="Mitreva M."/>
        </authorList>
    </citation>
    <scope>NUCLEOTIDE SEQUENCE [LARGE SCALE GENOMIC DNA]</scope>
    <source>
        <strain evidence="1 2">ISS45</strain>
    </source>
</reference>
<dbReference type="PANTHER" id="PTHR23119">
    <property type="entry name" value="DISCS LARGE"/>
    <property type="match status" value="1"/>
</dbReference>
<dbReference type="GO" id="GO:0098968">
    <property type="term" value="P:neurotransmitter receptor transport postsynaptic membrane to endosome"/>
    <property type="evidence" value="ECO:0007669"/>
    <property type="project" value="TreeGrafter"/>
</dbReference>
<dbReference type="SUPFAM" id="SSF52058">
    <property type="entry name" value="L domain-like"/>
    <property type="match status" value="1"/>
</dbReference>
<dbReference type="EMBL" id="LVZM01010966">
    <property type="protein sequence ID" value="OUC45033.1"/>
    <property type="molecule type" value="Genomic_DNA"/>
</dbReference>
<dbReference type="GO" id="GO:0016323">
    <property type="term" value="C:basolateral plasma membrane"/>
    <property type="evidence" value="ECO:0007669"/>
    <property type="project" value="TreeGrafter"/>
</dbReference>
<dbReference type="GO" id="GO:0014069">
    <property type="term" value="C:postsynaptic density"/>
    <property type="evidence" value="ECO:0007669"/>
    <property type="project" value="TreeGrafter"/>
</dbReference>
<gene>
    <name evidence="1" type="ORF">D917_08689</name>
</gene>
<feature type="non-terminal residue" evidence="1">
    <location>
        <position position="143"/>
    </location>
</feature>
<feature type="non-terminal residue" evidence="1">
    <location>
        <position position="1"/>
    </location>
</feature>
<accession>A0A1Y3EIS7</accession>
<proteinExistence type="predicted"/>
<dbReference type="GO" id="GO:0005912">
    <property type="term" value="C:adherens junction"/>
    <property type="evidence" value="ECO:0007669"/>
    <property type="project" value="TreeGrafter"/>
</dbReference>
<dbReference type="Gene3D" id="3.80.10.10">
    <property type="entry name" value="Ribonuclease Inhibitor"/>
    <property type="match status" value="1"/>
</dbReference>
<organism evidence="1 2">
    <name type="scientific">Trichinella nativa</name>
    <dbReference type="NCBI Taxonomy" id="6335"/>
    <lineage>
        <taxon>Eukaryota</taxon>
        <taxon>Metazoa</taxon>
        <taxon>Ecdysozoa</taxon>
        <taxon>Nematoda</taxon>
        <taxon>Enoplea</taxon>
        <taxon>Dorylaimia</taxon>
        <taxon>Trichinellida</taxon>
        <taxon>Trichinellidae</taxon>
        <taxon>Trichinella</taxon>
    </lineage>
</organism>
<sequence length="143" mass="16460">HIKEISKVRDEFFFPRFQIVLLGLHVFRLHKLRRLALSDNEIYKVPADISNLSELEDLDLSKNGNMDRLIDVVSFLYSRNSGQHKAMSKFTLRRFEQQPNKQVTSTLPECVFQLGRLTSLGLNDISMTNLPTDIGKLTNLEAL</sequence>
<protein>
    <recommendedName>
        <fullName evidence="3">Leucine Rich repeat-containing domain protein</fullName>
    </recommendedName>
</protein>
<evidence type="ECO:0000313" key="2">
    <source>
        <dbReference type="Proteomes" id="UP000243006"/>
    </source>
</evidence>
<dbReference type="AlphaFoldDB" id="A0A1Y3EIS7"/>
<dbReference type="GO" id="GO:0098609">
    <property type="term" value="P:cell-cell adhesion"/>
    <property type="evidence" value="ECO:0007669"/>
    <property type="project" value="TreeGrafter"/>
</dbReference>
<name>A0A1Y3EIS7_9BILA</name>
<evidence type="ECO:0000313" key="1">
    <source>
        <dbReference type="EMBL" id="OUC45033.1"/>
    </source>
</evidence>
<dbReference type="GO" id="GO:0098887">
    <property type="term" value="P:neurotransmitter receptor transport, endosome to postsynaptic membrane"/>
    <property type="evidence" value="ECO:0007669"/>
    <property type="project" value="TreeGrafter"/>
</dbReference>
<evidence type="ECO:0008006" key="3">
    <source>
        <dbReference type="Google" id="ProtNLM"/>
    </source>
</evidence>
<dbReference type="InterPro" id="IPR050614">
    <property type="entry name" value="Synaptic_Scaffolding_LAP-MAGUK"/>
</dbReference>
<dbReference type="PANTHER" id="PTHR23119:SF44">
    <property type="entry name" value="PROTEIN LAP4"/>
    <property type="match status" value="1"/>
</dbReference>